<gene>
    <name evidence="1" type="ORF">KZW89_16590</name>
</gene>
<sequence>MQNIKGAYSNGLTYRLVRATATSANNRVIISESALSAYSAVLDESTSNRISAVNITRNLNSVNLMTHITPDSSLVSSMGELNTVVRKQLSVPIQAGSSFVNLTVTYPYTGWVATPNVITELVGVAIPGQPDSTLYDVRTFSRTENGCVLRCTLSSAASGNGNLIVDIYVVGTVRGTLKAV</sequence>
<evidence type="ECO:0000313" key="1">
    <source>
        <dbReference type="EMBL" id="QYE38073.1"/>
    </source>
</evidence>
<dbReference type="Proteomes" id="UP000826587">
    <property type="component" value="Chromosome"/>
</dbReference>
<name>A0ABD7FCG6_ECOLX</name>
<reference evidence="1 2" key="1">
    <citation type="submission" date="2021-07" db="EMBL/GenBank/DDBJ databases">
        <title>Wild boars as the reservoir of a highly virulent clone of hybrid Shiga toxigenic and enterotoxigenic Escherichia coli responsible of edema disease.</title>
        <authorList>
            <person name="Perrat A."/>
            <person name="Branchu P."/>
            <person name="Decors A."/>
            <person name="Turci S."/>
            <person name="Bayon-Auboyer M.-H."/>
            <person name="Petit G."/>
            <person name="Grosbois V."/>
            <person name="Brugere H."/>
            <person name="Auvray F."/>
            <person name="Oswald E."/>
        </authorList>
    </citation>
    <scope>NUCLEOTIDE SEQUENCE [LARGE SCALE GENOMIC DNA]</scope>
    <source>
        <strain evidence="1 2">P13-6</strain>
    </source>
</reference>
<organism evidence="1 2">
    <name type="scientific">Escherichia coli O141:H4</name>
    <dbReference type="NCBI Taxonomy" id="2861806"/>
    <lineage>
        <taxon>Bacteria</taxon>
        <taxon>Pseudomonadati</taxon>
        <taxon>Pseudomonadota</taxon>
        <taxon>Gammaproteobacteria</taxon>
        <taxon>Enterobacterales</taxon>
        <taxon>Enterobacteriaceae</taxon>
        <taxon>Escherichia</taxon>
    </lineage>
</organism>
<protein>
    <submittedName>
        <fullName evidence="1">Uncharacterized protein</fullName>
    </submittedName>
</protein>
<dbReference type="RefSeq" id="WP_138924628.1">
    <property type="nucleotide sequence ID" value="NZ_CP080223.1"/>
</dbReference>
<proteinExistence type="predicted"/>
<evidence type="ECO:0000313" key="2">
    <source>
        <dbReference type="Proteomes" id="UP000826587"/>
    </source>
</evidence>
<accession>A0ABD7FCG6</accession>
<dbReference type="EMBL" id="CP080223">
    <property type="protein sequence ID" value="QYE38073.1"/>
    <property type="molecule type" value="Genomic_DNA"/>
</dbReference>
<dbReference type="AlphaFoldDB" id="A0ABD7FCG6"/>